<evidence type="ECO:0000313" key="2">
    <source>
        <dbReference type="EMBL" id="AWG25279.1"/>
    </source>
</evidence>
<dbReference type="InterPro" id="IPR029068">
    <property type="entry name" value="Glyas_Bleomycin-R_OHBP_Dase"/>
</dbReference>
<keyword evidence="3" id="KW-1185">Reference proteome</keyword>
<dbReference type="Gene3D" id="3.10.180.10">
    <property type="entry name" value="2,3-Dihydroxybiphenyl 1,2-Dioxygenase, domain 1"/>
    <property type="match status" value="1"/>
</dbReference>
<accession>A0A2S1LNI7</accession>
<dbReference type="RefSeq" id="WP_108736882.1">
    <property type="nucleotide sequence ID" value="NZ_CP020919.1"/>
</dbReference>
<organism evidence="2 3">
    <name type="scientific">Flavobacterium kingsejongi</name>
    <dbReference type="NCBI Taxonomy" id="1678728"/>
    <lineage>
        <taxon>Bacteria</taxon>
        <taxon>Pseudomonadati</taxon>
        <taxon>Bacteroidota</taxon>
        <taxon>Flavobacteriia</taxon>
        <taxon>Flavobacteriales</taxon>
        <taxon>Flavobacteriaceae</taxon>
        <taxon>Flavobacterium</taxon>
    </lineage>
</organism>
<dbReference type="EMBL" id="CP020919">
    <property type="protein sequence ID" value="AWG25279.1"/>
    <property type="molecule type" value="Genomic_DNA"/>
</dbReference>
<sequence>MLQFKQAFSSFSVKDLEGAKRFYGQTLGLEVTTGAEGVLELHVRGQDIIIYPKSDHLAATFTVLNFTVAHLAAAVRELSKLGVVFEKYDLPGIQTGTDGIFRDGDRAMAWFKDPDGNVIGLIEN</sequence>
<proteinExistence type="predicted"/>
<evidence type="ECO:0000259" key="1">
    <source>
        <dbReference type="PROSITE" id="PS51819"/>
    </source>
</evidence>
<dbReference type="Proteomes" id="UP000244677">
    <property type="component" value="Chromosome"/>
</dbReference>
<dbReference type="Pfam" id="PF00903">
    <property type="entry name" value="Glyoxalase"/>
    <property type="match status" value="1"/>
</dbReference>
<dbReference type="OrthoDB" id="9804907at2"/>
<dbReference type="InterPro" id="IPR004360">
    <property type="entry name" value="Glyas_Fos-R_dOase_dom"/>
</dbReference>
<feature type="domain" description="VOC" evidence="1">
    <location>
        <begin position="3"/>
        <end position="124"/>
    </location>
</feature>
<evidence type="ECO:0000313" key="3">
    <source>
        <dbReference type="Proteomes" id="UP000244677"/>
    </source>
</evidence>
<dbReference type="KEGG" id="fki:FK004_08540"/>
<name>A0A2S1LNI7_9FLAO</name>
<gene>
    <name evidence="2" type="ORF">FK004_08540</name>
</gene>
<dbReference type="PROSITE" id="PS51819">
    <property type="entry name" value="VOC"/>
    <property type="match status" value="1"/>
</dbReference>
<reference evidence="2 3" key="1">
    <citation type="submission" date="2017-04" db="EMBL/GenBank/DDBJ databases">
        <title>Complete genome sequence of Flavobacterium kingsejong AJ004.</title>
        <authorList>
            <person name="Lee P.C."/>
        </authorList>
    </citation>
    <scope>NUCLEOTIDE SEQUENCE [LARGE SCALE GENOMIC DNA]</scope>
    <source>
        <strain evidence="2 3">AJ004</strain>
    </source>
</reference>
<dbReference type="InterPro" id="IPR037523">
    <property type="entry name" value="VOC_core"/>
</dbReference>
<dbReference type="AlphaFoldDB" id="A0A2S1LNI7"/>
<dbReference type="SUPFAM" id="SSF54593">
    <property type="entry name" value="Glyoxalase/Bleomycin resistance protein/Dihydroxybiphenyl dioxygenase"/>
    <property type="match status" value="1"/>
</dbReference>
<protein>
    <recommendedName>
        <fullName evidence="1">VOC domain-containing protein</fullName>
    </recommendedName>
</protein>